<accession>A0AAD4N2R5</accession>
<keyword evidence="2" id="KW-0732">Signal</keyword>
<evidence type="ECO:0008006" key="5">
    <source>
        <dbReference type="Google" id="ProtNLM"/>
    </source>
</evidence>
<dbReference type="AlphaFoldDB" id="A0AAD4N2R5"/>
<organism evidence="3 4">
    <name type="scientific">Ditylenchus destructor</name>
    <dbReference type="NCBI Taxonomy" id="166010"/>
    <lineage>
        <taxon>Eukaryota</taxon>
        <taxon>Metazoa</taxon>
        <taxon>Ecdysozoa</taxon>
        <taxon>Nematoda</taxon>
        <taxon>Chromadorea</taxon>
        <taxon>Rhabditida</taxon>
        <taxon>Tylenchina</taxon>
        <taxon>Tylenchomorpha</taxon>
        <taxon>Sphaerularioidea</taxon>
        <taxon>Anguinidae</taxon>
        <taxon>Anguininae</taxon>
        <taxon>Ditylenchus</taxon>
    </lineage>
</organism>
<proteinExistence type="predicted"/>
<feature type="compositionally biased region" description="Basic and acidic residues" evidence="1">
    <location>
        <begin position="76"/>
        <end position="86"/>
    </location>
</feature>
<protein>
    <recommendedName>
        <fullName evidence="5">Secreted protein</fullName>
    </recommendedName>
</protein>
<dbReference type="EMBL" id="JAKKPZ010000021">
    <property type="protein sequence ID" value="KAI1711682.1"/>
    <property type="molecule type" value="Genomic_DNA"/>
</dbReference>
<sequence>MLSKVSFVILATCLTVLIVDIADGAGDQRILTGRGGAGNWHPVTEVAQSEGNTDATQQSRDKEMHSRGIGGLGNIEKGESAVEKPAQRSGNSGFFGIGGRGNFVREEKLSHGNSQNKSAVDAPKIGELLFERVPEDKITI</sequence>
<keyword evidence="4" id="KW-1185">Reference proteome</keyword>
<name>A0AAD4N2R5_9BILA</name>
<dbReference type="Proteomes" id="UP001201812">
    <property type="component" value="Unassembled WGS sequence"/>
</dbReference>
<comment type="caution">
    <text evidence="3">The sequence shown here is derived from an EMBL/GenBank/DDBJ whole genome shotgun (WGS) entry which is preliminary data.</text>
</comment>
<feature type="chain" id="PRO_5042182650" description="Secreted protein" evidence="2">
    <location>
        <begin position="25"/>
        <end position="140"/>
    </location>
</feature>
<evidence type="ECO:0000313" key="4">
    <source>
        <dbReference type="Proteomes" id="UP001201812"/>
    </source>
</evidence>
<feature type="region of interest" description="Disordered" evidence="1">
    <location>
        <begin position="33"/>
        <end position="97"/>
    </location>
</feature>
<dbReference type="Pfam" id="PF12223">
    <property type="entry name" value="DUF3602"/>
    <property type="match status" value="1"/>
</dbReference>
<dbReference type="InterPro" id="IPR022024">
    <property type="entry name" value="DUF3602"/>
</dbReference>
<reference evidence="3" key="1">
    <citation type="submission" date="2022-01" db="EMBL/GenBank/DDBJ databases">
        <title>Genome Sequence Resource for Two Populations of Ditylenchus destructor, the Migratory Endoparasitic Phytonematode.</title>
        <authorList>
            <person name="Zhang H."/>
            <person name="Lin R."/>
            <person name="Xie B."/>
        </authorList>
    </citation>
    <scope>NUCLEOTIDE SEQUENCE</scope>
    <source>
        <strain evidence="3">BazhouSP</strain>
    </source>
</reference>
<feature type="signal peptide" evidence="2">
    <location>
        <begin position="1"/>
        <end position="24"/>
    </location>
</feature>
<feature type="compositionally biased region" description="Polar residues" evidence="1">
    <location>
        <begin position="46"/>
        <end position="58"/>
    </location>
</feature>
<evidence type="ECO:0000256" key="1">
    <source>
        <dbReference type="SAM" id="MobiDB-lite"/>
    </source>
</evidence>
<gene>
    <name evidence="3" type="ORF">DdX_10146</name>
</gene>
<evidence type="ECO:0000313" key="3">
    <source>
        <dbReference type="EMBL" id="KAI1711682.1"/>
    </source>
</evidence>
<evidence type="ECO:0000256" key="2">
    <source>
        <dbReference type="SAM" id="SignalP"/>
    </source>
</evidence>